<dbReference type="Proteomes" id="UP001597181">
    <property type="component" value="Unassembled WGS sequence"/>
</dbReference>
<accession>A0ABW3TQ04</accession>
<comment type="caution">
    <text evidence="3">The sequence shown here is derived from an EMBL/GenBank/DDBJ whole genome shotgun (WGS) entry which is preliminary data.</text>
</comment>
<protein>
    <submittedName>
        <fullName evidence="3">ABC transporter substrate-binding protein</fullName>
    </submittedName>
</protein>
<dbReference type="EMBL" id="JBHTLY010000006">
    <property type="protein sequence ID" value="MFD1202826.1"/>
    <property type="molecule type" value="Genomic_DNA"/>
</dbReference>
<dbReference type="InterPro" id="IPR015168">
    <property type="entry name" value="SsuA/THI5"/>
</dbReference>
<feature type="signal peptide" evidence="1">
    <location>
        <begin position="1"/>
        <end position="27"/>
    </location>
</feature>
<dbReference type="PROSITE" id="PS51257">
    <property type="entry name" value="PROKAR_LIPOPROTEIN"/>
    <property type="match status" value="1"/>
</dbReference>
<organism evidence="3 4">
    <name type="scientific">Leucobacter albus</name>
    <dbReference type="NCBI Taxonomy" id="272210"/>
    <lineage>
        <taxon>Bacteria</taxon>
        <taxon>Bacillati</taxon>
        <taxon>Actinomycetota</taxon>
        <taxon>Actinomycetes</taxon>
        <taxon>Micrococcales</taxon>
        <taxon>Microbacteriaceae</taxon>
        <taxon>Leucobacter</taxon>
    </lineage>
</organism>
<evidence type="ECO:0000259" key="2">
    <source>
        <dbReference type="Pfam" id="PF09084"/>
    </source>
</evidence>
<evidence type="ECO:0000313" key="4">
    <source>
        <dbReference type="Proteomes" id="UP001597181"/>
    </source>
</evidence>
<feature type="domain" description="SsuA/THI5-like" evidence="2">
    <location>
        <begin position="61"/>
        <end position="269"/>
    </location>
</feature>
<reference evidence="4" key="1">
    <citation type="journal article" date="2019" name="Int. J. Syst. Evol. Microbiol.">
        <title>The Global Catalogue of Microorganisms (GCM) 10K type strain sequencing project: providing services to taxonomists for standard genome sequencing and annotation.</title>
        <authorList>
            <consortium name="The Broad Institute Genomics Platform"/>
            <consortium name="The Broad Institute Genome Sequencing Center for Infectious Disease"/>
            <person name="Wu L."/>
            <person name="Ma J."/>
        </authorList>
    </citation>
    <scope>NUCLEOTIDE SEQUENCE [LARGE SCALE GENOMIC DNA]</scope>
    <source>
        <strain evidence="4">CCUG 50213</strain>
    </source>
</reference>
<evidence type="ECO:0000313" key="3">
    <source>
        <dbReference type="EMBL" id="MFD1202826.1"/>
    </source>
</evidence>
<name>A0ABW3TQ04_9MICO</name>
<dbReference type="PANTHER" id="PTHR31528:SF3">
    <property type="entry name" value="THIAMINE BIOSYNTHESIS PROTEIN HI_0357-RELATED"/>
    <property type="match status" value="1"/>
</dbReference>
<dbReference type="PANTHER" id="PTHR31528">
    <property type="entry name" value="4-AMINO-5-HYDROXYMETHYL-2-METHYLPYRIMIDINE PHOSPHATE SYNTHASE THI11-RELATED"/>
    <property type="match status" value="1"/>
</dbReference>
<feature type="chain" id="PRO_5046912135" evidence="1">
    <location>
        <begin position="28"/>
        <end position="339"/>
    </location>
</feature>
<dbReference type="InterPro" id="IPR027939">
    <property type="entry name" value="NMT1/THI5"/>
</dbReference>
<proteinExistence type="predicted"/>
<gene>
    <name evidence="3" type="ORF">ACFQ3U_13070</name>
</gene>
<dbReference type="RefSeq" id="WP_343962557.1">
    <property type="nucleotide sequence ID" value="NZ_BAAAKZ010000017.1"/>
</dbReference>
<keyword evidence="1" id="KW-0732">Signal</keyword>
<dbReference type="SUPFAM" id="SSF53850">
    <property type="entry name" value="Periplasmic binding protein-like II"/>
    <property type="match status" value="1"/>
</dbReference>
<dbReference type="Gene3D" id="3.40.190.10">
    <property type="entry name" value="Periplasmic binding protein-like II"/>
    <property type="match status" value="2"/>
</dbReference>
<evidence type="ECO:0000256" key="1">
    <source>
        <dbReference type="SAM" id="SignalP"/>
    </source>
</evidence>
<keyword evidence="4" id="KW-1185">Reference proteome</keyword>
<sequence length="339" mass="35054">MTRKQLSIAAGIAALALALTGCSGQSASPGAGDDTGEAGQAEQLSVTYLTSFNQFGRDAYAYVAQEQGFFEEAGFTVDIQPGTGTVDVLKLVASGKADFGVGDFQAGALTIANEGLPAQIVSSIHDRSLAAIATAEGYGIETPADLEGKRIADQPGSVNEVLFPVYAEAAGIDASKVEFVPSQPPALPQLLASKQVDAIGQFVVAGGLIKGATGADAVFLPFSDYLDDLYGNALFVGTKLIESDPDAVARFNEALHRGLQYTIDHPEEAAKILNKIQPTQEVAVAQGEITAMAPYVGDTSANGKLDPKRVDAILALLNDGGAFTKAPSADAIVTYEIAK</sequence>
<dbReference type="Pfam" id="PF09084">
    <property type="entry name" value="NMT1"/>
    <property type="match status" value="1"/>
</dbReference>